<reference evidence="1 2" key="2">
    <citation type="journal article" date="2014" name="Stand. Genomic Sci.">
        <title>An updated genome annotation for the model marine bacterium Ruegeria pomeroyi DSS-3.</title>
        <authorList>
            <person name="Rivers A.R."/>
            <person name="Smith C.B."/>
            <person name="Moran M.A."/>
        </authorList>
    </citation>
    <scope>GENOME REANNOTATION</scope>
    <source>
        <strain evidence="2">ATCC 700808 / DSM 15171 / DSS-3</strain>
    </source>
</reference>
<dbReference type="EMBL" id="CP000031">
    <property type="protein sequence ID" value="AAV95996.1"/>
    <property type="molecule type" value="Genomic_DNA"/>
</dbReference>
<evidence type="ECO:0000313" key="2">
    <source>
        <dbReference type="Proteomes" id="UP000001023"/>
    </source>
</evidence>
<accession>Q5LPU4</accession>
<proteinExistence type="predicted"/>
<dbReference type="Proteomes" id="UP000001023">
    <property type="component" value="Chromosome"/>
</dbReference>
<dbReference type="HOGENOM" id="CLU_153863_0_0_5"/>
<evidence type="ECO:0000313" key="1">
    <source>
        <dbReference type="EMBL" id="AAV95996.1"/>
    </source>
</evidence>
<dbReference type="KEGG" id="sil:SPO2755"/>
<dbReference type="PaxDb" id="246200-SPO2755"/>
<evidence type="ECO:0008006" key="3">
    <source>
        <dbReference type="Google" id="ProtNLM"/>
    </source>
</evidence>
<name>Q5LPU4_RUEPO</name>
<dbReference type="AlphaFoldDB" id="Q5LPU4"/>
<reference evidence="1 2" key="1">
    <citation type="journal article" date="2004" name="Nature">
        <title>Genome sequence of Silicibacter pomeroyi reveals adaptations to the marine environment.</title>
        <authorList>
            <person name="Moran M.A."/>
            <person name="Buchan A."/>
            <person name="Gonzalez J.M."/>
            <person name="Heidelberg J.F."/>
            <person name="Whitman W.B."/>
            <person name="Kiene R.P."/>
            <person name="Henriksen J.R."/>
            <person name="King G.M."/>
            <person name="Belas R."/>
            <person name="Fuqua C."/>
            <person name="Brinkac L."/>
            <person name="Lewis M."/>
            <person name="Johri S."/>
            <person name="Weaver B."/>
            <person name="Pai G."/>
            <person name="Eisen J.A."/>
            <person name="Rahe E."/>
            <person name="Sheldon W.M."/>
            <person name="Ye W."/>
            <person name="Miller T.R."/>
            <person name="Carlton J."/>
            <person name="Rasko D.A."/>
            <person name="Paulsen I.T."/>
            <person name="Ren Q."/>
            <person name="Daugherty S.C."/>
            <person name="Deboy R.T."/>
            <person name="Dodson R.J."/>
            <person name="Durkin A.S."/>
            <person name="Madupu R."/>
            <person name="Nelson W.C."/>
            <person name="Sullivan S.A."/>
            <person name="Rosovitz M.J."/>
            <person name="Haft D.H."/>
            <person name="Selengut J."/>
            <person name="Ward N."/>
        </authorList>
    </citation>
    <scope>NUCLEOTIDE SEQUENCE [LARGE SCALE GENOMIC DNA]</scope>
    <source>
        <strain evidence="2">ATCC 700808 / DSM 15171 / DSS-3</strain>
    </source>
</reference>
<gene>
    <name evidence="1" type="ordered locus">SPO2755</name>
</gene>
<sequence length="122" mass="12738">MKMSDDMSDLDRMLHAARAGRDDLPEALAQRMLADAAGVQASLARPAARPAAVAQDAWRGLLAALGGWRGMGGLATACAAGVWIGVAPPEFLPDPAQLVLGLESETETLGFYDLADFISEEG</sequence>
<organism evidence="1 2">
    <name type="scientific">Ruegeria pomeroyi (strain ATCC 700808 / DSM 15171 / DSS-3)</name>
    <name type="common">Silicibacter pomeroyi</name>
    <dbReference type="NCBI Taxonomy" id="246200"/>
    <lineage>
        <taxon>Bacteria</taxon>
        <taxon>Pseudomonadati</taxon>
        <taxon>Pseudomonadota</taxon>
        <taxon>Alphaproteobacteria</taxon>
        <taxon>Rhodobacterales</taxon>
        <taxon>Roseobacteraceae</taxon>
        <taxon>Ruegeria</taxon>
    </lineage>
</organism>
<dbReference type="eggNOG" id="ENOG5033CSD">
    <property type="taxonomic scope" value="Bacteria"/>
</dbReference>
<protein>
    <recommendedName>
        <fullName evidence="3">Dihydroorotate dehydrogenase</fullName>
    </recommendedName>
</protein>
<dbReference type="STRING" id="246200.SPO2755"/>
<keyword evidence="2" id="KW-1185">Reference proteome</keyword>